<dbReference type="InterPro" id="IPR002938">
    <property type="entry name" value="FAD-bd"/>
</dbReference>
<dbReference type="PANTHER" id="PTHR43004:SF19">
    <property type="entry name" value="BINDING MONOOXYGENASE, PUTATIVE (JCVI)-RELATED"/>
    <property type="match status" value="1"/>
</dbReference>
<proteinExistence type="inferred from homology"/>
<dbReference type="InterPro" id="IPR012941">
    <property type="entry name" value="Phe_hydrox_C_dim_dom"/>
</dbReference>
<comment type="similarity">
    <text evidence="2">Belongs to the PheA/TfdB FAD monooxygenase family.</text>
</comment>
<dbReference type="Gene3D" id="3.50.50.60">
    <property type="entry name" value="FAD/NAD(P)-binding domain"/>
    <property type="match status" value="3"/>
</dbReference>
<dbReference type="Proteomes" id="UP000193648">
    <property type="component" value="Unassembled WGS sequence"/>
</dbReference>
<dbReference type="OrthoDB" id="2690153at2759"/>
<keyword evidence="3" id="KW-0285">Flavoprotein</keyword>
<dbReference type="AlphaFoldDB" id="A0A1Y2GQ20"/>
<dbReference type="GO" id="GO:0016709">
    <property type="term" value="F:oxidoreductase activity, acting on paired donors, with incorporation or reduction of molecular oxygen, NAD(P)H as one donor, and incorporation of one atom of oxygen"/>
    <property type="evidence" value="ECO:0007669"/>
    <property type="project" value="UniProtKB-ARBA"/>
</dbReference>
<reference evidence="8 9" key="1">
    <citation type="submission" date="2016-07" db="EMBL/GenBank/DDBJ databases">
        <title>Pervasive Adenine N6-methylation of Active Genes in Fungi.</title>
        <authorList>
            <consortium name="DOE Joint Genome Institute"/>
            <person name="Mondo S.J."/>
            <person name="Dannebaum R.O."/>
            <person name="Kuo R.C."/>
            <person name="Labutti K."/>
            <person name="Haridas S."/>
            <person name="Kuo A."/>
            <person name="Salamov A."/>
            <person name="Ahrendt S.R."/>
            <person name="Lipzen A."/>
            <person name="Sullivan W."/>
            <person name="Andreopoulos W.B."/>
            <person name="Clum A."/>
            <person name="Lindquist E."/>
            <person name="Daum C."/>
            <person name="Ramamoorthy G.K."/>
            <person name="Gryganskyi A."/>
            <person name="Culley D."/>
            <person name="Magnuson J.K."/>
            <person name="James T.Y."/>
            <person name="O'Malley M.A."/>
            <person name="Stajich J.E."/>
            <person name="Spatafora J.W."/>
            <person name="Visel A."/>
            <person name="Grigoriev I.V."/>
        </authorList>
    </citation>
    <scope>NUCLEOTIDE SEQUENCE [LARGE SCALE GENOMIC DNA]</scope>
    <source>
        <strain evidence="8 9">NRRL 3116</strain>
    </source>
</reference>
<organism evidence="8 9">
    <name type="scientific">Lobosporangium transversale</name>
    <dbReference type="NCBI Taxonomy" id="64571"/>
    <lineage>
        <taxon>Eukaryota</taxon>
        <taxon>Fungi</taxon>
        <taxon>Fungi incertae sedis</taxon>
        <taxon>Mucoromycota</taxon>
        <taxon>Mortierellomycotina</taxon>
        <taxon>Mortierellomycetes</taxon>
        <taxon>Mortierellales</taxon>
        <taxon>Mortierellaceae</taxon>
        <taxon>Lobosporangium</taxon>
    </lineage>
</organism>
<evidence type="ECO:0000256" key="4">
    <source>
        <dbReference type="ARBA" id="ARBA00022827"/>
    </source>
</evidence>
<comment type="caution">
    <text evidence="8">The sequence shown here is derived from an EMBL/GenBank/DDBJ whole genome shotgun (WGS) entry which is preliminary data.</text>
</comment>
<evidence type="ECO:0000259" key="6">
    <source>
        <dbReference type="Pfam" id="PF01494"/>
    </source>
</evidence>
<dbReference type="PRINTS" id="PR00420">
    <property type="entry name" value="RNGMNOXGNASE"/>
</dbReference>
<evidence type="ECO:0000256" key="3">
    <source>
        <dbReference type="ARBA" id="ARBA00022630"/>
    </source>
</evidence>
<keyword evidence="4" id="KW-0274">FAD</keyword>
<evidence type="ECO:0008006" key="10">
    <source>
        <dbReference type="Google" id="ProtNLM"/>
    </source>
</evidence>
<name>A0A1Y2GQ20_9FUNG</name>
<keyword evidence="5" id="KW-0560">Oxidoreductase</keyword>
<dbReference type="Gene3D" id="3.40.30.20">
    <property type="match status" value="1"/>
</dbReference>
<dbReference type="STRING" id="64571.A0A1Y2GQ20"/>
<sequence length="714" mass="79453">MMTAPAPSNFPVNSSYSSIHSQSSTNGAVASVPILISGSGPVGLFEAYLLTKLGIPVRIIERAMAISPLSKALGLQARILEIFEFTDLVDKALERGRPDTHLQFYYGTKHLVTLPALGNIDCYYRYCLFMEQSKVSEILVEELEKMGVKVDRGWELIDTKVVEEEVEEEKVEWKGDEEIAEMDGGKKKIRKRTKKSFVETTIRRDRSGDDTTANEPKLLGDVNPLTEQATKEYEVQVVRSDYLVAADGGRSTVRQRLNIGFPGRTLDLKIFLWDGTYEGDLEIKNVMFLQGVNRKFITAFPLSNGQVRITIEGFTIEPGEDLEQTIKELTSERFEELVNECIAPKKLKIKETSWLTAVKVNERRAEHFVYKNRIFLTGDAAHIHSPAGGQGLNTGLCDAHNLAWKLGLVINGLAPKALLETYAEREPAADRSIAVSSKIFRNRAAGYFSALQGRLFTTLAPLIFGVMKALSLTTDLSMIDIRYNENEINRRHSVQPVPESEFQVGVRARDGTICPIPTVCSEIHNSVDLEPIRLHQILHGVGRFHILVFTSDMLLTSKTSASVSVIQGASTTTAKELEHNINRYLSHWRAKWSYTSKVDDGYEDHKDLFKLHVISGGFGSITELLRGTGDDTGDSSSKSKSFHVLATKSLGDGKLFLDSTKALHRKYGFSWSKGSGGIVVIRPDSHIGYRVVGAANPAWMDVEEYFTSILAPTR</sequence>
<dbReference type="InterPro" id="IPR036188">
    <property type="entry name" value="FAD/NAD-bd_sf"/>
</dbReference>
<feature type="domain" description="Phenol hydroxylase-like C-terminal dimerisation" evidence="7">
    <location>
        <begin position="658"/>
        <end position="712"/>
    </location>
</feature>
<dbReference type="EMBL" id="MCFF01000015">
    <property type="protein sequence ID" value="ORZ18338.1"/>
    <property type="molecule type" value="Genomic_DNA"/>
</dbReference>
<evidence type="ECO:0000313" key="8">
    <source>
        <dbReference type="EMBL" id="ORZ18338.1"/>
    </source>
</evidence>
<dbReference type="SUPFAM" id="SSF52833">
    <property type="entry name" value="Thioredoxin-like"/>
    <property type="match status" value="1"/>
</dbReference>
<evidence type="ECO:0000313" key="9">
    <source>
        <dbReference type="Proteomes" id="UP000193648"/>
    </source>
</evidence>
<accession>A0A1Y2GQ20</accession>
<dbReference type="RefSeq" id="XP_021882133.1">
    <property type="nucleotide sequence ID" value="XM_022030050.1"/>
</dbReference>
<dbReference type="GO" id="GO:0071949">
    <property type="term" value="F:FAD binding"/>
    <property type="evidence" value="ECO:0007669"/>
    <property type="project" value="InterPro"/>
</dbReference>
<feature type="domain" description="FAD-binding" evidence="6">
    <location>
        <begin position="32"/>
        <end position="165"/>
    </location>
</feature>
<dbReference type="SUPFAM" id="SSF51905">
    <property type="entry name" value="FAD/NAD(P)-binding domain"/>
    <property type="match status" value="1"/>
</dbReference>
<dbReference type="GeneID" id="33571893"/>
<evidence type="ECO:0000259" key="7">
    <source>
        <dbReference type="Pfam" id="PF07976"/>
    </source>
</evidence>
<dbReference type="InterPro" id="IPR050641">
    <property type="entry name" value="RIFMO-like"/>
</dbReference>
<keyword evidence="9" id="KW-1185">Reference proteome</keyword>
<dbReference type="Pfam" id="PF07976">
    <property type="entry name" value="Phe_hydrox_dim"/>
    <property type="match status" value="1"/>
</dbReference>
<feature type="domain" description="FAD-binding" evidence="6">
    <location>
        <begin position="235"/>
        <end position="431"/>
    </location>
</feature>
<evidence type="ECO:0000256" key="2">
    <source>
        <dbReference type="ARBA" id="ARBA00007801"/>
    </source>
</evidence>
<dbReference type="InterPro" id="IPR038220">
    <property type="entry name" value="PHOX_C_sf"/>
</dbReference>
<protein>
    <recommendedName>
        <fullName evidence="10">FAD binding domain-domain-containing protein</fullName>
    </recommendedName>
</protein>
<gene>
    <name evidence="8" type="ORF">BCR41DRAFT_421579</name>
</gene>
<dbReference type="InParanoid" id="A0A1Y2GQ20"/>
<comment type="cofactor">
    <cofactor evidence="1">
        <name>FAD</name>
        <dbReference type="ChEBI" id="CHEBI:57692"/>
    </cofactor>
</comment>
<evidence type="ECO:0000256" key="5">
    <source>
        <dbReference type="ARBA" id="ARBA00023002"/>
    </source>
</evidence>
<dbReference type="InterPro" id="IPR036249">
    <property type="entry name" value="Thioredoxin-like_sf"/>
</dbReference>
<dbReference type="PANTHER" id="PTHR43004">
    <property type="entry name" value="TRK SYSTEM POTASSIUM UPTAKE PROTEIN"/>
    <property type="match status" value="1"/>
</dbReference>
<evidence type="ECO:0000256" key="1">
    <source>
        <dbReference type="ARBA" id="ARBA00001974"/>
    </source>
</evidence>
<dbReference type="Pfam" id="PF01494">
    <property type="entry name" value="FAD_binding_3"/>
    <property type="match status" value="2"/>
</dbReference>